<evidence type="ECO:0000256" key="1">
    <source>
        <dbReference type="ARBA" id="ARBA00022729"/>
    </source>
</evidence>
<keyword evidence="4" id="KW-1185">Reference proteome</keyword>
<name>A0A6J2JSI9_BOMMA</name>
<protein>
    <submittedName>
        <fullName evidence="5">Endocuticle structural glycoprotein ABD-5-like</fullName>
    </submittedName>
</protein>
<dbReference type="Proteomes" id="UP000504629">
    <property type="component" value="Unplaced"/>
</dbReference>
<accession>A0A6J2JSI9</accession>
<dbReference type="GeneID" id="114244820"/>
<evidence type="ECO:0000313" key="4">
    <source>
        <dbReference type="Proteomes" id="UP000504629"/>
    </source>
</evidence>
<dbReference type="OrthoDB" id="7989647at2759"/>
<sequence length="107" mass="11840">MLLALVCGASLLLQVIAAGPFVNNQNKVQVVRYDLDTDNLPNSYKFHYDASDGSSRTEEGAIQNLGTNDAALDVHGAVRWYNSKGQLYEMIYKAGKRGYRTIIKKVS</sequence>
<dbReference type="GO" id="GO:0042302">
    <property type="term" value="F:structural constituent of cuticle"/>
    <property type="evidence" value="ECO:0007669"/>
    <property type="project" value="UniProtKB-UniRule"/>
</dbReference>
<feature type="signal peptide" evidence="3">
    <location>
        <begin position="1"/>
        <end position="18"/>
    </location>
</feature>
<reference evidence="5" key="1">
    <citation type="submission" date="2025-08" db="UniProtKB">
        <authorList>
            <consortium name="RefSeq"/>
        </authorList>
    </citation>
    <scope>IDENTIFICATION</scope>
    <source>
        <tissue evidence="5">Silk gland</tissue>
    </source>
</reference>
<proteinExistence type="predicted"/>
<evidence type="ECO:0000256" key="3">
    <source>
        <dbReference type="SAM" id="SignalP"/>
    </source>
</evidence>
<feature type="chain" id="PRO_5026928011" evidence="3">
    <location>
        <begin position="19"/>
        <end position="107"/>
    </location>
</feature>
<evidence type="ECO:0000256" key="2">
    <source>
        <dbReference type="PROSITE-ProRule" id="PRU00497"/>
    </source>
</evidence>
<dbReference type="Pfam" id="PF00379">
    <property type="entry name" value="Chitin_bind_4"/>
    <property type="match status" value="1"/>
</dbReference>
<gene>
    <name evidence="5" type="primary">LOC114244820</name>
</gene>
<dbReference type="AlphaFoldDB" id="A0A6J2JSI9"/>
<dbReference type="RefSeq" id="XP_028032530.1">
    <property type="nucleotide sequence ID" value="XM_028176729.1"/>
</dbReference>
<keyword evidence="1 3" id="KW-0732">Signal</keyword>
<evidence type="ECO:0000313" key="5">
    <source>
        <dbReference type="RefSeq" id="XP_028032530.1"/>
    </source>
</evidence>
<dbReference type="KEGG" id="bman:114244820"/>
<dbReference type="PROSITE" id="PS51155">
    <property type="entry name" value="CHIT_BIND_RR_2"/>
    <property type="match status" value="1"/>
</dbReference>
<dbReference type="InterPro" id="IPR000618">
    <property type="entry name" value="Insect_cuticle"/>
</dbReference>
<organism evidence="4 5">
    <name type="scientific">Bombyx mandarina</name>
    <name type="common">Wild silk moth</name>
    <name type="synonym">Wild silkworm</name>
    <dbReference type="NCBI Taxonomy" id="7092"/>
    <lineage>
        <taxon>Eukaryota</taxon>
        <taxon>Metazoa</taxon>
        <taxon>Ecdysozoa</taxon>
        <taxon>Arthropoda</taxon>
        <taxon>Hexapoda</taxon>
        <taxon>Insecta</taxon>
        <taxon>Pterygota</taxon>
        <taxon>Neoptera</taxon>
        <taxon>Endopterygota</taxon>
        <taxon>Lepidoptera</taxon>
        <taxon>Glossata</taxon>
        <taxon>Ditrysia</taxon>
        <taxon>Bombycoidea</taxon>
        <taxon>Bombycidae</taxon>
        <taxon>Bombycinae</taxon>
        <taxon>Bombyx</taxon>
    </lineage>
</organism>
<keyword evidence="2" id="KW-0193">Cuticle</keyword>